<keyword evidence="2" id="KW-1185">Reference proteome</keyword>
<dbReference type="EMBL" id="VWSH01000001">
    <property type="protein sequence ID" value="KAA5536479.1"/>
    <property type="molecule type" value="Genomic_DNA"/>
</dbReference>
<gene>
    <name evidence="1" type="ORF">F0919_02085</name>
</gene>
<accession>A0A5M6CTI2</accession>
<protein>
    <submittedName>
        <fullName evidence="1">Uncharacterized protein</fullName>
    </submittedName>
</protein>
<name>A0A5M6CTI2_9BACT</name>
<evidence type="ECO:0000313" key="2">
    <source>
        <dbReference type="Proteomes" id="UP000323632"/>
    </source>
</evidence>
<reference evidence="1 2" key="1">
    <citation type="submission" date="2019-09" db="EMBL/GenBank/DDBJ databases">
        <title>Genome sequence and assembly of Taibaiella sp.</title>
        <authorList>
            <person name="Chhetri G."/>
        </authorList>
    </citation>
    <scope>NUCLEOTIDE SEQUENCE [LARGE SCALE GENOMIC DNA]</scope>
    <source>
        <strain evidence="1 2">KVB11</strain>
    </source>
</reference>
<dbReference type="AlphaFoldDB" id="A0A5M6CTI2"/>
<dbReference type="RefSeq" id="WP_150031053.1">
    <property type="nucleotide sequence ID" value="NZ_VWSH01000001.1"/>
</dbReference>
<evidence type="ECO:0000313" key="1">
    <source>
        <dbReference type="EMBL" id="KAA5536479.1"/>
    </source>
</evidence>
<organism evidence="1 2">
    <name type="scientific">Taibaiella lutea</name>
    <dbReference type="NCBI Taxonomy" id="2608001"/>
    <lineage>
        <taxon>Bacteria</taxon>
        <taxon>Pseudomonadati</taxon>
        <taxon>Bacteroidota</taxon>
        <taxon>Chitinophagia</taxon>
        <taxon>Chitinophagales</taxon>
        <taxon>Chitinophagaceae</taxon>
        <taxon>Taibaiella</taxon>
    </lineage>
</organism>
<dbReference type="Proteomes" id="UP000323632">
    <property type="component" value="Unassembled WGS sequence"/>
</dbReference>
<comment type="caution">
    <text evidence="1">The sequence shown here is derived from an EMBL/GenBank/DDBJ whole genome shotgun (WGS) entry which is preliminary data.</text>
</comment>
<sequence length="96" mass="11252">MKYATFSYSVHYNNRKVKSGIAPYRGEDLNEEAFTEFVEEYFSGAPESYNLIEVKLEKEFADEEAWIKGIIDMDSFRYLQKVNGYAGEVVMKYFSK</sequence>
<proteinExistence type="predicted"/>